<proteinExistence type="predicted"/>
<evidence type="ECO:0000313" key="2">
    <source>
        <dbReference type="Proteomes" id="UP000000483"/>
    </source>
</evidence>
<dbReference type="STRING" id="880072.Desac_2154"/>
<evidence type="ECO:0000313" key="1">
    <source>
        <dbReference type="EMBL" id="AEB09983.1"/>
    </source>
</evidence>
<dbReference type="KEGG" id="dao:Desac_2154"/>
<gene>
    <name evidence="1" type="ordered locus">Desac_2154</name>
</gene>
<reference evidence="2" key="2">
    <citation type="submission" date="2011-03" db="EMBL/GenBank/DDBJ databases">
        <title>The complete genome of Desulfobacca acetoxidans DSM 11109.</title>
        <authorList>
            <consortium name="US DOE Joint Genome Institute (JGI-PGF)"/>
            <person name="Lucas S."/>
            <person name="Copeland A."/>
            <person name="Lapidus A."/>
            <person name="Bruce D."/>
            <person name="Goodwin L."/>
            <person name="Pitluck S."/>
            <person name="Peters L."/>
            <person name="Kyrpides N."/>
            <person name="Mavromatis K."/>
            <person name="Ivanova N."/>
            <person name="Ovchinnikova G."/>
            <person name="Teshima H."/>
            <person name="Detter J.C."/>
            <person name="Han C."/>
            <person name="Land M."/>
            <person name="Hauser L."/>
            <person name="Markowitz V."/>
            <person name="Cheng J.-F."/>
            <person name="Hugenholtz P."/>
            <person name="Woyke T."/>
            <person name="Wu D."/>
            <person name="Spring S."/>
            <person name="Schueler E."/>
            <person name="Brambilla E."/>
            <person name="Klenk H.-P."/>
            <person name="Eisen J.A."/>
        </authorList>
    </citation>
    <scope>NUCLEOTIDE SEQUENCE [LARGE SCALE GENOMIC DNA]</scope>
    <source>
        <strain evidence="2">ATCC 700848 / DSM 11109 / ASRB2</strain>
    </source>
</reference>
<sequence>MIQEQSVEPPPVSETAATLTLAKAVQNWRDEQLDFNLPSSSDQKIPDQRQLDTTYAYLTLLQELEAIREMLRAPGLPVRTPMHDQKPWTWPSPEILHYSLQIIGHTLREIKALMG</sequence>
<organism evidence="1 2">
    <name type="scientific">Desulfobacca acetoxidans (strain ATCC 700848 / DSM 11109 / ASRB2)</name>
    <dbReference type="NCBI Taxonomy" id="880072"/>
    <lineage>
        <taxon>Bacteria</taxon>
        <taxon>Pseudomonadati</taxon>
        <taxon>Thermodesulfobacteriota</taxon>
        <taxon>Desulfobaccia</taxon>
        <taxon>Desulfobaccales</taxon>
        <taxon>Desulfobaccaceae</taxon>
        <taxon>Desulfobacca</taxon>
    </lineage>
</organism>
<protein>
    <submittedName>
        <fullName evidence="1">Uncharacterized protein</fullName>
    </submittedName>
</protein>
<keyword evidence="2" id="KW-1185">Reference proteome</keyword>
<reference evidence="1 2" key="1">
    <citation type="journal article" date="2011" name="Stand. Genomic Sci.">
        <title>Complete genome sequence of the acetate-degrading sulfate reducer Desulfobacca acetoxidans type strain (ASRB2).</title>
        <authorList>
            <person name="Goker M."/>
            <person name="Teshima H."/>
            <person name="Lapidus A."/>
            <person name="Nolan M."/>
            <person name="Lucas S."/>
            <person name="Hammon N."/>
            <person name="Deshpande S."/>
            <person name="Cheng J.F."/>
            <person name="Tapia R."/>
            <person name="Han C."/>
            <person name="Goodwin L."/>
            <person name="Pitluck S."/>
            <person name="Huntemann M."/>
            <person name="Liolios K."/>
            <person name="Ivanova N."/>
            <person name="Pagani I."/>
            <person name="Mavromatis K."/>
            <person name="Ovchinikova G."/>
            <person name="Pati A."/>
            <person name="Chen A."/>
            <person name="Palaniappan K."/>
            <person name="Land M."/>
            <person name="Hauser L."/>
            <person name="Brambilla E.M."/>
            <person name="Rohde M."/>
            <person name="Spring S."/>
            <person name="Detter J.C."/>
            <person name="Woyke T."/>
            <person name="Bristow J."/>
            <person name="Eisen J.A."/>
            <person name="Markowitz V."/>
            <person name="Hugenholtz P."/>
            <person name="Kyrpides N.C."/>
            <person name="Klenk H.P."/>
        </authorList>
    </citation>
    <scope>NUCLEOTIDE SEQUENCE [LARGE SCALE GENOMIC DNA]</scope>
    <source>
        <strain evidence="2">ATCC 700848 / DSM 11109 / ASRB2</strain>
    </source>
</reference>
<name>F2NDB7_DESAR</name>
<dbReference type="Proteomes" id="UP000000483">
    <property type="component" value="Chromosome"/>
</dbReference>
<dbReference type="AlphaFoldDB" id="F2NDB7"/>
<dbReference type="HOGENOM" id="CLU_2105016_0_0_7"/>
<accession>F2NDB7</accession>
<dbReference type="EMBL" id="CP002629">
    <property type="protein sequence ID" value="AEB09983.1"/>
    <property type="molecule type" value="Genomic_DNA"/>
</dbReference>